<protein>
    <submittedName>
        <fullName evidence="2">Uncharacterized protein</fullName>
    </submittedName>
</protein>
<organism evidence="2 3">
    <name type="scientific">Kitasatospora atroaurantiaca</name>
    <dbReference type="NCBI Taxonomy" id="285545"/>
    <lineage>
        <taxon>Bacteria</taxon>
        <taxon>Bacillati</taxon>
        <taxon>Actinomycetota</taxon>
        <taxon>Actinomycetes</taxon>
        <taxon>Kitasatosporales</taxon>
        <taxon>Streptomycetaceae</taxon>
        <taxon>Kitasatospora</taxon>
    </lineage>
</organism>
<evidence type="ECO:0000256" key="1">
    <source>
        <dbReference type="SAM" id="MobiDB-lite"/>
    </source>
</evidence>
<reference evidence="2 3" key="1">
    <citation type="submission" date="2019-06" db="EMBL/GenBank/DDBJ databases">
        <title>Sequencing the genomes of 1000 actinobacteria strains.</title>
        <authorList>
            <person name="Klenk H.-P."/>
        </authorList>
    </citation>
    <scope>NUCLEOTIDE SEQUENCE [LARGE SCALE GENOMIC DNA]</scope>
    <source>
        <strain evidence="2 3">DSM 41649</strain>
    </source>
</reference>
<keyword evidence="3" id="KW-1185">Reference proteome</keyword>
<dbReference type="EMBL" id="VIVR01000001">
    <property type="protein sequence ID" value="TWE17532.1"/>
    <property type="molecule type" value="Genomic_DNA"/>
</dbReference>
<gene>
    <name evidence="2" type="ORF">FB465_2564</name>
</gene>
<feature type="region of interest" description="Disordered" evidence="1">
    <location>
        <begin position="1"/>
        <end position="26"/>
    </location>
</feature>
<feature type="compositionally biased region" description="Low complexity" evidence="1">
    <location>
        <begin position="81"/>
        <end position="96"/>
    </location>
</feature>
<accession>A0A561EPI7</accession>
<evidence type="ECO:0000313" key="3">
    <source>
        <dbReference type="Proteomes" id="UP000318416"/>
    </source>
</evidence>
<evidence type="ECO:0000313" key="2">
    <source>
        <dbReference type="EMBL" id="TWE17532.1"/>
    </source>
</evidence>
<dbReference type="AlphaFoldDB" id="A0A561EPI7"/>
<feature type="compositionally biased region" description="Low complexity" evidence="1">
    <location>
        <begin position="49"/>
        <end position="73"/>
    </location>
</feature>
<feature type="region of interest" description="Disordered" evidence="1">
    <location>
        <begin position="43"/>
        <end position="138"/>
    </location>
</feature>
<proteinExistence type="predicted"/>
<name>A0A561EPI7_9ACTN</name>
<sequence>MALAAGPLARLSTTTSEARTTLGERTATRSTLAGFTNYATRAADEARTRAATSTALATTSSSTASGALHSTGTKGVGAFRSSSTAGTTGTEPAAPSCTRASGGTALSATSGKTAAAYTECPSTGVASTGSPRAAAGSA</sequence>
<feature type="compositionally biased region" description="Polar residues" evidence="1">
    <location>
        <begin position="120"/>
        <end position="130"/>
    </location>
</feature>
<feature type="compositionally biased region" description="Polar residues" evidence="1">
    <location>
        <begin position="98"/>
        <end position="112"/>
    </location>
</feature>
<comment type="caution">
    <text evidence="2">The sequence shown here is derived from an EMBL/GenBank/DDBJ whole genome shotgun (WGS) entry which is preliminary data.</text>
</comment>
<dbReference type="Proteomes" id="UP000318416">
    <property type="component" value="Unassembled WGS sequence"/>
</dbReference>